<organism evidence="2 3">
    <name type="scientific">Rhizorhabdus dicambivorans</name>
    <dbReference type="NCBI Taxonomy" id="1850238"/>
    <lineage>
        <taxon>Bacteria</taxon>
        <taxon>Pseudomonadati</taxon>
        <taxon>Pseudomonadota</taxon>
        <taxon>Alphaproteobacteria</taxon>
        <taxon>Sphingomonadales</taxon>
        <taxon>Sphingomonadaceae</taxon>
        <taxon>Rhizorhabdus</taxon>
    </lineage>
</organism>
<name>A0A2A4FR41_9SPHN</name>
<dbReference type="EMBL" id="NWUF01000025">
    <property type="protein sequence ID" value="PCE40589.1"/>
    <property type="molecule type" value="Genomic_DNA"/>
</dbReference>
<evidence type="ECO:0000313" key="2">
    <source>
        <dbReference type="EMBL" id="PCE40589.1"/>
    </source>
</evidence>
<keyword evidence="3" id="KW-1185">Reference proteome</keyword>
<dbReference type="AlphaFoldDB" id="A0A2A4FR41"/>
<accession>A0A2A4FR41</accession>
<feature type="chain" id="PRO_5013172821" description="UrcA family protein" evidence="1">
    <location>
        <begin position="45"/>
        <end position="142"/>
    </location>
</feature>
<proteinExistence type="predicted"/>
<feature type="signal peptide" evidence="1">
    <location>
        <begin position="1"/>
        <end position="44"/>
    </location>
</feature>
<comment type="caution">
    <text evidence="2">The sequence shown here is derived from an EMBL/GenBank/DDBJ whole genome shotgun (WGS) entry which is preliminary data.</text>
</comment>
<gene>
    <name evidence="2" type="ORF">COO09_19215</name>
</gene>
<sequence>MNKRAAAALSIAAAGMTGIRAMTKRSHMALVALLAFTLPAPAQAERSLASTIAAIDQSFICPQFLRDDAARAAEQLAFSRALLSAGPRRISFREANYIRARLLERHGCGTAGTAAPATVPPPAPAPVTALAAATTASAAASN</sequence>
<dbReference type="Proteomes" id="UP000218934">
    <property type="component" value="Unassembled WGS sequence"/>
</dbReference>
<evidence type="ECO:0008006" key="4">
    <source>
        <dbReference type="Google" id="ProtNLM"/>
    </source>
</evidence>
<protein>
    <recommendedName>
        <fullName evidence="4">UrcA family protein</fullName>
    </recommendedName>
</protein>
<reference evidence="2 3" key="1">
    <citation type="submission" date="2017-09" db="EMBL/GenBank/DDBJ databases">
        <title>The Catabolism of 3,6-Dichlorosalicylic acid is Initiated by the Cytochrome P450 Monooxygenase DsmABC in Rhizorhabdus dicambivorans Ndbn-20.</title>
        <authorList>
            <person name="Na L."/>
        </authorList>
    </citation>
    <scope>NUCLEOTIDE SEQUENCE [LARGE SCALE GENOMIC DNA]</scope>
    <source>
        <strain evidence="2 3">Ndbn-20m</strain>
    </source>
</reference>
<keyword evidence="1" id="KW-0732">Signal</keyword>
<dbReference type="KEGG" id="rdi:CMV14_14410"/>
<evidence type="ECO:0000313" key="3">
    <source>
        <dbReference type="Proteomes" id="UP000218934"/>
    </source>
</evidence>
<evidence type="ECO:0000256" key="1">
    <source>
        <dbReference type="SAM" id="SignalP"/>
    </source>
</evidence>